<name>A0A6A4VS23_AMPAM</name>
<sequence length="158" mass="17352">MLARSAVSLLRPASSAACRHAAPLSTSAPRCEIRKLARLRVVDNSQIGKEAMAEGRPPRVIHVYNKRAVATVGDKVLMAIRGQKRKGLLVGCVKTQHPMSMIPKFDTNNVVLIDDAGTPLGTRIHVPIPNVIRERLQRMSHKKSGDFTKILSLATRFV</sequence>
<dbReference type="Pfam" id="PF00238">
    <property type="entry name" value="Ribosomal_L14"/>
    <property type="match status" value="1"/>
</dbReference>
<keyword evidence="5" id="KW-0496">Mitochondrion</keyword>
<keyword evidence="10" id="KW-1185">Reference proteome</keyword>
<evidence type="ECO:0000313" key="10">
    <source>
        <dbReference type="Proteomes" id="UP000440578"/>
    </source>
</evidence>
<gene>
    <name evidence="9" type="primary">Mrpl14_1</name>
    <name evidence="9" type="ORF">FJT64_005592</name>
</gene>
<dbReference type="InterPro" id="IPR000218">
    <property type="entry name" value="Ribosomal_uL14"/>
</dbReference>
<evidence type="ECO:0000256" key="7">
    <source>
        <dbReference type="ARBA" id="ARBA00040118"/>
    </source>
</evidence>
<comment type="subcellular location">
    <subcellularLocation>
        <location evidence="1">Mitochondrion</location>
    </subcellularLocation>
</comment>
<dbReference type="PANTHER" id="PTHR21037:SF3">
    <property type="entry name" value="LARGE RIBOSOMAL SUBUNIT PROTEIN UL14M"/>
    <property type="match status" value="1"/>
</dbReference>
<evidence type="ECO:0000256" key="8">
    <source>
        <dbReference type="ARBA" id="ARBA00042938"/>
    </source>
</evidence>
<dbReference type="GO" id="GO:0005743">
    <property type="term" value="C:mitochondrial inner membrane"/>
    <property type="evidence" value="ECO:0007669"/>
    <property type="project" value="UniProtKB-ARBA"/>
</dbReference>
<keyword evidence="4 9" id="KW-0689">Ribosomal protein</keyword>
<comment type="caution">
    <text evidence="9">The sequence shown here is derived from an EMBL/GenBank/DDBJ whole genome shotgun (WGS) entry which is preliminary data.</text>
</comment>
<evidence type="ECO:0000256" key="6">
    <source>
        <dbReference type="ARBA" id="ARBA00023274"/>
    </source>
</evidence>
<dbReference type="SMART" id="SM01374">
    <property type="entry name" value="Ribosomal_L14"/>
    <property type="match status" value="1"/>
</dbReference>
<dbReference type="Gene3D" id="2.40.150.20">
    <property type="entry name" value="Ribosomal protein L14"/>
    <property type="match status" value="1"/>
</dbReference>
<dbReference type="GO" id="GO:1990904">
    <property type="term" value="C:ribonucleoprotein complex"/>
    <property type="evidence" value="ECO:0007669"/>
    <property type="project" value="UniProtKB-KW"/>
</dbReference>
<dbReference type="OrthoDB" id="274765at2759"/>
<evidence type="ECO:0000256" key="1">
    <source>
        <dbReference type="ARBA" id="ARBA00004173"/>
    </source>
</evidence>
<dbReference type="EMBL" id="VIIS01001519">
    <property type="protein sequence ID" value="KAF0296985.1"/>
    <property type="molecule type" value="Genomic_DNA"/>
</dbReference>
<evidence type="ECO:0000256" key="5">
    <source>
        <dbReference type="ARBA" id="ARBA00023128"/>
    </source>
</evidence>
<accession>A0A6A4VS23</accession>
<dbReference type="GO" id="GO:0003735">
    <property type="term" value="F:structural constituent of ribosome"/>
    <property type="evidence" value="ECO:0007669"/>
    <property type="project" value="InterPro"/>
</dbReference>
<dbReference type="InterPro" id="IPR036853">
    <property type="entry name" value="Ribosomal_uL14_sf"/>
</dbReference>
<dbReference type="GO" id="GO:0005840">
    <property type="term" value="C:ribosome"/>
    <property type="evidence" value="ECO:0007669"/>
    <property type="project" value="UniProtKB-KW"/>
</dbReference>
<evidence type="ECO:0000256" key="4">
    <source>
        <dbReference type="ARBA" id="ARBA00022980"/>
    </source>
</evidence>
<organism evidence="9 10">
    <name type="scientific">Amphibalanus amphitrite</name>
    <name type="common">Striped barnacle</name>
    <name type="synonym">Balanus amphitrite</name>
    <dbReference type="NCBI Taxonomy" id="1232801"/>
    <lineage>
        <taxon>Eukaryota</taxon>
        <taxon>Metazoa</taxon>
        <taxon>Ecdysozoa</taxon>
        <taxon>Arthropoda</taxon>
        <taxon>Crustacea</taxon>
        <taxon>Multicrustacea</taxon>
        <taxon>Cirripedia</taxon>
        <taxon>Thoracica</taxon>
        <taxon>Thoracicalcarea</taxon>
        <taxon>Balanomorpha</taxon>
        <taxon>Balanoidea</taxon>
        <taxon>Balanidae</taxon>
        <taxon>Amphibalaninae</taxon>
        <taxon>Amphibalanus</taxon>
    </lineage>
</organism>
<keyword evidence="3" id="KW-0809">Transit peptide</keyword>
<dbReference type="HAMAP" id="MF_01367">
    <property type="entry name" value="Ribosomal_uL14"/>
    <property type="match status" value="1"/>
</dbReference>
<dbReference type="GO" id="GO:0006412">
    <property type="term" value="P:translation"/>
    <property type="evidence" value="ECO:0007669"/>
    <property type="project" value="InterPro"/>
</dbReference>
<dbReference type="PANTHER" id="PTHR21037">
    <property type="entry name" value="39S RIBOSOMAL PROTEIN L14, MITOCHONDRIAL"/>
    <property type="match status" value="1"/>
</dbReference>
<evidence type="ECO:0000313" key="9">
    <source>
        <dbReference type="EMBL" id="KAF0296985.1"/>
    </source>
</evidence>
<dbReference type="SUPFAM" id="SSF50193">
    <property type="entry name" value="Ribosomal protein L14"/>
    <property type="match status" value="1"/>
</dbReference>
<evidence type="ECO:0000256" key="3">
    <source>
        <dbReference type="ARBA" id="ARBA00022946"/>
    </source>
</evidence>
<reference evidence="9 10" key="1">
    <citation type="submission" date="2019-07" db="EMBL/GenBank/DDBJ databases">
        <title>Draft genome assembly of a fouling barnacle, Amphibalanus amphitrite (Darwin, 1854): The first reference genome for Thecostraca.</title>
        <authorList>
            <person name="Kim W."/>
        </authorList>
    </citation>
    <scope>NUCLEOTIDE SEQUENCE [LARGE SCALE GENOMIC DNA]</scope>
    <source>
        <strain evidence="9">SNU_AA5</strain>
        <tissue evidence="9">Soma without cirri and trophi</tissue>
    </source>
</reference>
<dbReference type="CDD" id="cd00337">
    <property type="entry name" value="Ribosomal_uL14"/>
    <property type="match status" value="1"/>
</dbReference>
<comment type="similarity">
    <text evidence="2">Belongs to the universal ribosomal protein uL14 family.</text>
</comment>
<dbReference type="FunFam" id="2.40.150.20:FF:000004">
    <property type="entry name" value="39S ribosomal protein L14, mitochondrial"/>
    <property type="match status" value="1"/>
</dbReference>
<protein>
    <recommendedName>
        <fullName evidence="7">Large ribosomal subunit protein uL14m</fullName>
    </recommendedName>
    <alternativeName>
        <fullName evidence="8">39S ribosomal protein L14, mitochondrial</fullName>
    </alternativeName>
</protein>
<evidence type="ECO:0000256" key="2">
    <source>
        <dbReference type="ARBA" id="ARBA00010745"/>
    </source>
</evidence>
<proteinExistence type="inferred from homology"/>
<dbReference type="AlphaFoldDB" id="A0A6A4VS23"/>
<keyword evidence="6" id="KW-0687">Ribonucleoprotein</keyword>
<dbReference type="Proteomes" id="UP000440578">
    <property type="component" value="Unassembled WGS sequence"/>
</dbReference>